<protein>
    <submittedName>
        <fullName evidence="1">Uncharacterized protein</fullName>
    </submittedName>
</protein>
<reference evidence="1" key="1">
    <citation type="submission" date="2023-07" db="EMBL/GenBank/DDBJ databases">
        <title>Sorghum-associated microbial communities from plants grown in Nebraska, USA.</title>
        <authorList>
            <person name="Schachtman D."/>
        </authorList>
    </citation>
    <scope>NUCLEOTIDE SEQUENCE</scope>
    <source>
        <strain evidence="1">DS1280</strain>
    </source>
</reference>
<organism evidence="1 2">
    <name type="scientific">Chryseobacterium bernardetii</name>
    <dbReference type="NCBI Taxonomy" id="1241978"/>
    <lineage>
        <taxon>Bacteria</taxon>
        <taxon>Pseudomonadati</taxon>
        <taxon>Bacteroidota</taxon>
        <taxon>Flavobacteriia</taxon>
        <taxon>Flavobacteriales</taxon>
        <taxon>Weeksellaceae</taxon>
        <taxon>Chryseobacterium group</taxon>
        <taxon>Chryseobacterium</taxon>
    </lineage>
</organism>
<dbReference type="Proteomes" id="UP001184376">
    <property type="component" value="Unassembled WGS sequence"/>
</dbReference>
<accession>A0ACC6IUF3</accession>
<keyword evidence="2" id="KW-1185">Reference proteome</keyword>
<gene>
    <name evidence="1" type="ORF">J2795_002033</name>
</gene>
<comment type="caution">
    <text evidence="1">The sequence shown here is derived from an EMBL/GenBank/DDBJ whole genome shotgun (WGS) entry which is preliminary data.</text>
</comment>
<evidence type="ECO:0000313" key="2">
    <source>
        <dbReference type="Proteomes" id="UP001184376"/>
    </source>
</evidence>
<sequence>MKKLSLLFILIIIYVNAQSLELVNGDYTYTKIISTSKKKKDIYPIIKNWLADNSMQYFNDTDDQYLGILTFDERLPLMHYNDTQSTFPSFTNTVEIKNKKIIYKASQIVLQDSYGGMTNIRNDYKSLLNRIASLTSHINELNNNLIREKNEKRKSDIKKEIDIENKKLTLVNAINKKLGDHFKGNVDIISKMLERKN</sequence>
<proteinExistence type="predicted"/>
<evidence type="ECO:0000313" key="1">
    <source>
        <dbReference type="EMBL" id="MDR6441333.1"/>
    </source>
</evidence>
<dbReference type="EMBL" id="JAVDRG010000002">
    <property type="protein sequence ID" value="MDR6441333.1"/>
    <property type="molecule type" value="Genomic_DNA"/>
</dbReference>
<name>A0ACC6IUF3_9FLAO</name>